<protein>
    <submittedName>
        <fullName evidence="1">Uncharacterized protein</fullName>
    </submittedName>
</protein>
<gene>
    <name evidence="1" type="ORF">KIS1582_1501</name>
</gene>
<comment type="caution">
    <text evidence="1">The sequence shown here is derived from an EMBL/GenBank/DDBJ whole genome shotgun (WGS) entry which is preliminary data.</text>
</comment>
<dbReference type="Proteomes" id="UP000465778">
    <property type="component" value="Unassembled WGS sequence"/>
</dbReference>
<organism evidence="1 2">
    <name type="scientific">Cytobacillus firmus</name>
    <name type="common">Bacillus firmus</name>
    <dbReference type="NCBI Taxonomy" id="1399"/>
    <lineage>
        <taxon>Bacteria</taxon>
        <taxon>Bacillati</taxon>
        <taxon>Bacillota</taxon>
        <taxon>Bacilli</taxon>
        <taxon>Bacillales</taxon>
        <taxon>Bacillaceae</taxon>
        <taxon>Cytobacillus</taxon>
    </lineage>
</organism>
<accession>A0A800NBD3</accession>
<reference evidence="1 2" key="1">
    <citation type="journal article" date="2020" name="G3 (Bethesda)">
        <title>Whole Genome Sequencing and Comparative Genomics of Two Nematicidal Bacillus Strains Reveals a Wide Range of Possible Virulence Factors.</title>
        <authorList>
            <person name="Susic N."/>
            <person name="Janezic S."/>
            <person name="Rupnik M."/>
            <person name="Geric Stare B."/>
        </authorList>
    </citation>
    <scope>NUCLEOTIDE SEQUENCE [LARGE SCALE GENOMIC DNA]</scope>
    <source>
        <strain evidence="1 2">I-1582</strain>
    </source>
</reference>
<sequence length="42" mass="4678">MLHEERKGNEGGTAEAKSFRPLLDGKAFLFLTAGKWSNNKEV</sequence>
<dbReference type="AlphaFoldDB" id="A0A800NBD3"/>
<dbReference type="EMBL" id="VDEM01000011">
    <property type="protein sequence ID" value="KAF0824738.1"/>
    <property type="molecule type" value="Genomic_DNA"/>
</dbReference>
<evidence type="ECO:0000313" key="1">
    <source>
        <dbReference type="EMBL" id="KAF0824738.1"/>
    </source>
</evidence>
<evidence type="ECO:0000313" key="2">
    <source>
        <dbReference type="Proteomes" id="UP000465778"/>
    </source>
</evidence>
<proteinExistence type="predicted"/>
<name>A0A800NBD3_CYTFI</name>